<dbReference type="GO" id="GO:0016301">
    <property type="term" value="F:kinase activity"/>
    <property type="evidence" value="ECO:0007669"/>
    <property type="project" value="UniProtKB-KW"/>
</dbReference>
<dbReference type="Gene3D" id="3.30.565.10">
    <property type="entry name" value="Histidine kinase-like ATPase, C-terminal domain"/>
    <property type="match status" value="1"/>
</dbReference>
<dbReference type="AlphaFoldDB" id="A0A4R6FVP4"/>
<protein>
    <submittedName>
        <fullName evidence="1">Histidine kinase/DNA gyrase B/HSP90-like ATPase</fullName>
    </submittedName>
</protein>
<organism evidence="1 2">
    <name type="scientific">Stakelama pacifica</name>
    <dbReference type="NCBI Taxonomy" id="517720"/>
    <lineage>
        <taxon>Bacteria</taxon>
        <taxon>Pseudomonadati</taxon>
        <taxon>Pseudomonadota</taxon>
        <taxon>Alphaproteobacteria</taxon>
        <taxon>Sphingomonadales</taxon>
        <taxon>Sphingomonadaceae</taxon>
        <taxon>Stakelama</taxon>
    </lineage>
</organism>
<evidence type="ECO:0000313" key="2">
    <source>
        <dbReference type="Proteomes" id="UP000295493"/>
    </source>
</evidence>
<proteinExistence type="predicted"/>
<dbReference type="Proteomes" id="UP000295493">
    <property type="component" value="Unassembled WGS sequence"/>
</dbReference>
<dbReference type="SUPFAM" id="SSF55874">
    <property type="entry name" value="ATPase domain of HSP90 chaperone/DNA topoisomerase II/histidine kinase"/>
    <property type="match status" value="1"/>
</dbReference>
<dbReference type="InterPro" id="IPR036890">
    <property type="entry name" value="HATPase_C_sf"/>
</dbReference>
<name>A0A4R6FVP4_9SPHN</name>
<comment type="caution">
    <text evidence="1">The sequence shown here is derived from an EMBL/GenBank/DDBJ whole genome shotgun (WGS) entry which is preliminary data.</text>
</comment>
<keyword evidence="1" id="KW-0418">Kinase</keyword>
<evidence type="ECO:0000313" key="1">
    <source>
        <dbReference type="EMBL" id="TDN85817.1"/>
    </source>
</evidence>
<keyword evidence="1" id="KW-0808">Transferase</keyword>
<dbReference type="OrthoDB" id="9813438at2"/>
<dbReference type="RefSeq" id="WP_133494691.1">
    <property type="nucleotide sequence ID" value="NZ_SNWD01000002.1"/>
</dbReference>
<keyword evidence="2" id="KW-1185">Reference proteome</keyword>
<sequence length="666" mass="74383">MSGPRELVMTISLNALEHLGINLYSNIPAVLSEIVANAWDADAETVTVTIDKAAETITIEDDGTGMDRDGVIDRFLTVGFKRRDKLGSKTAKGRSPMGRKGIGKLSIFSIAQVAEVFTIVDGQKTAFRMDRDVIRKAIAGTGQNSYKPDELTDWPKDLKAGTRIVLSKISKSLSGMTVEGLKRRVARRFAVIGPKNGFSVTVNGSAIGPEDRAYHHALQYLWTYGDQKDFAKLCKNLDRPADDRSAAVKAALAKAGLSLTGWIGTVSKPDQLKDEDGDNLNRLAVFMRGKMAQEDILDEFGQKEIYADYLIGELHCEQLDLDDEGDIATSSRQSLKQDDPRFEALRAIVLAELRNIAGRWSEWRRSDGAKVAATVPAVSDWLGQLKGDTKKKAERWIGRLNTIRSNDEGDRKELLKASILAFESYRRKEELDRLDGLKDESIEHVLEIFKNIDDLELSYYGQIVKLRIGVIRTLQDKLKKNDKELVLRDYIFDHLWLLDPAWERAKGSEHAETLVQKFLNDNTAKLTGKAKTGRIDIGYRTTGGKHVIVELKRASVATPVDELARQIRTYRDGAKKILEKTTYKNWPIEIICLLGKPPPEWSDASGTGPTGVAETLKTVDARIVFYDELLTNAESAYADYLEEHIKVDKLWGVFEAIDDFTPPAKP</sequence>
<accession>A0A4R6FVP4</accession>
<reference evidence="1 2" key="1">
    <citation type="submission" date="2019-03" db="EMBL/GenBank/DDBJ databases">
        <title>Genomic Encyclopedia of Type Strains, Phase IV (KMG-IV): sequencing the most valuable type-strain genomes for metagenomic binning, comparative biology and taxonomic classification.</title>
        <authorList>
            <person name="Goeker M."/>
        </authorList>
    </citation>
    <scope>NUCLEOTIDE SEQUENCE [LARGE SCALE GENOMIC DNA]</scope>
    <source>
        <strain evidence="1 2">DSM 25059</strain>
    </source>
</reference>
<dbReference type="EMBL" id="SNWD01000002">
    <property type="protein sequence ID" value="TDN85817.1"/>
    <property type="molecule type" value="Genomic_DNA"/>
</dbReference>
<dbReference type="Pfam" id="PF13589">
    <property type="entry name" value="HATPase_c_3"/>
    <property type="match status" value="1"/>
</dbReference>
<gene>
    <name evidence="1" type="ORF">EV664_102528</name>
</gene>